<evidence type="ECO:0000259" key="1">
    <source>
        <dbReference type="Pfam" id="PF01266"/>
    </source>
</evidence>
<dbReference type="OrthoDB" id="424974at2759"/>
<dbReference type="EMBL" id="UYRU01076161">
    <property type="protein sequence ID" value="VDN26644.1"/>
    <property type="molecule type" value="Genomic_DNA"/>
</dbReference>
<accession>A0A3P7MB58</accession>
<reference evidence="2 3" key="1">
    <citation type="submission" date="2018-11" db="EMBL/GenBank/DDBJ databases">
        <authorList>
            <consortium name="Pathogen Informatics"/>
        </authorList>
    </citation>
    <scope>NUCLEOTIDE SEQUENCE [LARGE SCALE GENOMIC DNA]</scope>
</reference>
<dbReference type="InterPro" id="IPR036188">
    <property type="entry name" value="FAD/NAD-bd_sf"/>
</dbReference>
<evidence type="ECO:0000313" key="3">
    <source>
        <dbReference type="Proteomes" id="UP000281553"/>
    </source>
</evidence>
<dbReference type="Pfam" id="PF01266">
    <property type="entry name" value="DAO"/>
    <property type="match status" value="1"/>
</dbReference>
<dbReference type="InterPro" id="IPR006076">
    <property type="entry name" value="FAD-dep_OxRdtase"/>
</dbReference>
<dbReference type="Gene3D" id="3.50.50.60">
    <property type="entry name" value="FAD/NAD(P)-binding domain"/>
    <property type="match status" value="1"/>
</dbReference>
<sequence>MYRLLPQSFMRILSRGTVVTSKFSSRPPSAPPPSAARLPSDFSFADPDFHFREDQVPKQTDVLVIGGGVVGWAVAYWIRFLARTTVTVVERDPTLSHSSSVLSLATLRTQFSEAENIQMSLFAAEFLREVEEYLRSTREYHITTDM</sequence>
<dbReference type="SUPFAM" id="SSF51905">
    <property type="entry name" value="FAD/NAD(P)-binding domain"/>
    <property type="match status" value="1"/>
</dbReference>
<feature type="domain" description="FAD dependent oxidoreductase" evidence="1">
    <location>
        <begin position="61"/>
        <end position="136"/>
    </location>
</feature>
<evidence type="ECO:0000313" key="2">
    <source>
        <dbReference type="EMBL" id="VDN26644.1"/>
    </source>
</evidence>
<keyword evidence="3" id="KW-1185">Reference proteome</keyword>
<gene>
    <name evidence="2" type="ORF">DILT_LOCUS14851</name>
</gene>
<name>A0A3P7MB58_DIBLA</name>
<organism evidence="2 3">
    <name type="scientific">Dibothriocephalus latus</name>
    <name type="common">Fish tapeworm</name>
    <name type="synonym">Diphyllobothrium latum</name>
    <dbReference type="NCBI Taxonomy" id="60516"/>
    <lineage>
        <taxon>Eukaryota</taxon>
        <taxon>Metazoa</taxon>
        <taxon>Spiralia</taxon>
        <taxon>Lophotrochozoa</taxon>
        <taxon>Platyhelminthes</taxon>
        <taxon>Cestoda</taxon>
        <taxon>Eucestoda</taxon>
        <taxon>Diphyllobothriidea</taxon>
        <taxon>Diphyllobothriidae</taxon>
        <taxon>Dibothriocephalus</taxon>
    </lineage>
</organism>
<protein>
    <recommendedName>
        <fullName evidence="1">FAD dependent oxidoreductase domain-containing protein</fullName>
    </recommendedName>
</protein>
<dbReference type="AlphaFoldDB" id="A0A3P7MB58"/>
<proteinExistence type="predicted"/>
<dbReference type="Proteomes" id="UP000281553">
    <property type="component" value="Unassembled WGS sequence"/>
</dbReference>